<feature type="coiled-coil region" evidence="1">
    <location>
        <begin position="27"/>
        <end position="58"/>
    </location>
</feature>
<dbReference type="EMBL" id="BARS01018524">
    <property type="protein sequence ID" value="GAF95463.1"/>
    <property type="molecule type" value="Genomic_DNA"/>
</dbReference>
<proteinExistence type="predicted"/>
<dbReference type="SMART" id="SM00151">
    <property type="entry name" value="SWIB"/>
    <property type="match status" value="1"/>
</dbReference>
<keyword evidence="1" id="KW-0175">Coiled coil</keyword>
<organism evidence="3">
    <name type="scientific">marine sediment metagenome</name>
    <dbReference type="NCBI Taxonomy" id="412755"/>
    <lineage>
        <taxon>unclassified sequences</taxon>
        <taxon>metagenomes</taxon>
        <taxon>ecological metagenomes</taxon>
    </lineage>
</organism>
<dbReference type="InterPro" id="IPR019835">
    <property type="entry name" value="SWIB_domain"/>
</dbReference>
<evidence type="ECO:0000259" key="2">
    <source>
        <dbReference type="PROSITE" id="PS51925"/>
    </source>
</evidence>
<dbReference type="Pfam" id="PF02201">
    <property type="entry name" value="SWIB"/>
    <property type="match status" value="1"/>
</dbReference>
<accession>X0TPM5</accession>
<dbReference type="PROSITE" id="PS51925">
    <property type="entry name" value="SWIB_MDM2"/>
    <property type="match status" value="1"/>
</dbReference>
<evidence type="ECO:0000256" key="1">
    <source>
        <dbReference type="SAM" id="Coils"/>
    </source>
</evidence>
<feature type="domain" description="DM2" evidence="2">
    <location>
        <begin position="73"/>
        <end position="156"/>
    </location>
</feature>
<comment type="caution">
    <text evidence="3">The sequence shown here is derived from an EMBL/GenBank/DDBJ whole genome shotgun (WGS) entry which is preliminary data.</text>
</comment>
<name>X0TPM5_9ZZZZ</name>
<reference evidence="3" key="1">
    <citation type="journal article" date="2014" name="Front. Microbiol.">
        <title>High frequency of phylogenetically diverse reductive dehalogenase-homologous genes in deep subseafloor sedimentary metagenomes.</title>
        <authorList>
            <person name="Kawai M."/>
            <person name="Futagami T."/>
            <person name="Toyoda A."/>
            <person name="Takaki Y."/>
            <person name="Nishi S."/>
            <person name="Hori S."/>
            <person name="Arai W."/>
            <person name="Tsubouchi T."/>
            <person name="Morono Y."/>
            <person name="Uchiyama I."/>
            <person name="Ito T."/>
            <person name="Fujiyama A."/>
            <person name="Inagaki F."/>
            <person name="Takami H."/>
        </authorList>
    </citation>
    <scope>NUCLEOTIDE SEQUENCE</scope>
    <source>
        <strain evidence="3">Expedition CK06-06</strain>
    </source>
</reference>
<evidence type="ECO:0000313" key="3">
    <source>
        <dbReference type="EMBL" id="GAF95463.1"/>
    </source>
</evidence>
<dbReference type="InterPro" id="IPR003121">
    <property type="entry name" value="SWIB_MDM2_domain"/>
</dbReference>
<dbReference type="SUPFAM" id="SSF47592">
    <property type="entry name" value="SWIB/MDM2 domain"/>
    <property type="match status" value="1"/>
</dbReference>
<sequence>MSNIVKTDVGSELDPIDTQFTALLSTLSQFKIQISSMANQMKSLEKTVKKEIKQHKREVVKKQQSKANKKPSGFAQASLVSKDLSDFLGREPGATVARTEVTKFVCNYIRQNALTNEENKRVIKPDVKLKSLLGVDDDTVVTYFNIQRFMNRHFIKKDAIETSSNTTVSVEATTIV</sequence>
<dbReference type="Gene3D" id="1.10.245.10">
    <property type="entry name" value="SWIB/MDM2 domain"/>
    <property type="match status" value="1"/>
</dbReference>
<gene>
    <name evidence="3" type="ORF">S01H1_30140</name>
</gene>
<dbReference type="CDD" id="cd10567">
    <property type="entry name" value="SWIB-MDM2_like"/>
    <property type="match status" value="1"/>
</dbReference>
<protein>
    <recommendedName>
        <fullName evidence="2">DM2 domain-containing protein</fullName>
    </recommendedName>
</protein>
<dbReference type="AlphaFoldDB" id="X0TPM5"/>
<dbReference type="InterPro" id="IPR036885">
    <property type="entry name" value="SWIB_MDM2_dom_sf"/>
</dbReference>
<dbReference type="PANTHER" id="PTHR13844">
    <property type="entry name" value="SWI/SNF-RELATED MATRIX-ASSOCIATED ACTIN-DEPENDENT REGULATOR OF CHROMATIN SUBFAMILY D"/>
    <property type="match status" value="1"/>
</dbReference>